<gene>
    <name evidence="1" type="ORF">Y1Q_0021818</name>
</gene>
<keyword evidence="2" id="KW-1185">Reference proteome</keyword>
<comment type="caution">
    <text evidence="1">The sequence shown here is derived from an EMBL/GenBank/DDBJ whole genome shotgun (WGS) entry which is preliminary data.</text>
</comment>
<name>A0A151PB73_ALLMI</name>
<organism evidence="1 2">
    <name type="scientific">Alligator mississippiensis</name>
    <name type="common">American alligator</name>
    <dbReference type="NCBI Taxonomy" id="8496"/>
    <lineage>
        <taxon>Eukaryota</taxon>
        <taxon>Metazoa</taxon>
        <taxon>Chordata</taxon>
        <taxon>Craniata</taxon>
        <taxon>Vertebrata</taxon>
        <taxon>Euteleostomi</taxon>
        <taxon>Archelosauria</taxon>
        <taxon>Archosauria</taxon>
        <taxon>Crocodylia</taxon>
        <taxon>Alligatoridae</taxon>
        <taxon>Alligatorinae</taxon>
        <taxon>Alligator</taxon>
    </lineage>
</organism>
<evidence type="ECO:0000313" key="1">
    <source>
        <dbReference type="EMBL" id="KYO46292.1"/>
    </source>
</evidence>
<dbReference type="EMBL" id="AKHW03000533">
    <property type="protein sequence ID" value="KYO46292.1"/>
    <property type="molecule type" value="Genomic_DNA"/>
</dbReference>
<dbReference type="Proteomes" id="UP000050525">
    <property type="component" value="Unassembled WGS sequence"/>
</dbReference>
<sequence>MSRPEGSQVFKQWGLKLEPMQTSCHADSVEGARIPEVKDGTPNLIAGRLTLQGRSKLQNENFPSEFE</sequence>
<protein>
    <submittedName>
        <fullName evidence="1">Uncharacterized protein</fullName>
    </submittedName>
</protein>
<reference evidence="1 2" key="1">
    <citation type="journal article" date="2012" name="Genome Biol.">
        <title>Sequencing three crocodilian genomes to illuminate the evolution of archosaurs and amniotes.</title>
        <authorList>
            <person name="St John J.A."/>
            <person name="Braun E.L."/>
            <person name="Isberg S.R."/>
            <person name="Miles L.G."/>
            <person name="Chong A.Y."/>
            <person name="Gongora J."/>
            <person name="Dalzell P."/>
            <person name="Moran C."/>
            <person name="Bed'hom B."/>
            <person name="Abzhanov A."/>
            <person name="Burgess S.C."/>
            <person name="Cooksey A.M."/>
            <person name="Castoe T.A."/>
            <person name="Crawford N.G."/>
            <person name="Densmore L.D."/>
            <person name="Drew J.C."/>
            <person name="Edwards S.V."/>
            <person name="Faircloth B.C."/>
            <person name="Fujita M.K."/>
            <person name="Greenwold M.J."/>
            <person name="Hoffmann F.G."/>
            <person name="Howard J.M."/>
            <person name="Iguchi T."/>
            <person name="Janes D.E."/>
            <person name="Khan S.Y."/>
            <person name="Kohno S."/>
            <person name="de Koning A.J."/>
            <person name="Lance S.L."/>
            <person name="McCarthy F.M."/>
            <person name="McCormack J.E."/>
            <person name="Merchant M.E."/>
            <person name="Peterson D.G."/>
            <person name="Pollock D.D."/>
            <person name="Pourmand N."/>
            <person name="Raney B.J."/>
            <person name="Roessler K.A."/>
            <person name="Sanford J.R."/>
            <person name="Sawyer R.H."/>
            <person name="Schmidt C.J."/>
            <person name="Triplett E.W."/>
            <person name="Tuberville T.D."/>
            <person name="Venegas-Anaya M."/>
            <person name="Howard J.T."/>
            <person name="Jarvis E.D."/>
            <person name="Guillette L.J.Jr."/>
            <person name="Glenn T.C."/>
            <person name="Green R.E."/>
            <person name="Ray D.A."/>
        </authorList>
    </citation>
    <scope>NUCLEOTIDE SEQUENCE [LARGE SCALE GENOMIC DNA]</scope>
    <source>
        <strain evidence="1">KSC_2009_1</strain>
    </source>
</reference>
<accession>A0A151PB73</accession>
<evidence type="ECO:0000313" key="2">
    <source>
        <dbReference type="Proteomes" id="UP000050525"/>
    </source>
</evidence>
<proteinExistence type="predicted"/>
<dbReference type="AlphaFoldDB" id="A0A151PB73"/>